<dbReference type="PATRIC" id="fig|1447256.3.peg.240"/>
<name>A0A0G9KD93_9BACT</name>
<dbReference type="EMBL" id="JAIQ01000034">
    <property type="protein sequence ID" value="KLE02158.1"/>
    <property type="molecule type" value="Genomic_DNA"/>
</dbReference>
<accession>A0A0G9KD93</accession>
<dbReference type="Proteomes" id="UP000035514">
    <property type="component" value="Unassembled WGS sequence"/>
</dbReference>
<dbReference type="AlphaFoldDB" id="A0A0G9KD93"/>
<sequence length="44" mass="5642">MFELKYLFIFRANYYFEKILLEIEDSFKTRTKVRAVNLYWKTRR</sequence>
<evidence type="ECO:0000313" key="1">
    <source>
        <dbReference type="EMBL" id="KLE02158.1"/>
    </source>
</evidence>
<proteinExistence type="predicted"/>
<reference evidence="1 2" key="1">
    <citation type="submission" date="2014-01" db="EMBL/GenBank/DDBJ databases">
        <title>Development of a Comparative Genomic Fingerprinting Assay for High Resolution Genotyping of Arcobacter butzleri.</title>
        <authorList>
            <person name="Webb A.L."/>
            <person name="Inglis G.D."/>
            <person name="Kruczkiewicz P."/>
            <person name="Selinger L.B."/>
            <person name="Taboada E.N."/>
        </authorList>
    </citation>
    <scope>NUCLEOTIDE SEQUENCE [LARGE SCALE GENOMIC DNA]</scope>
    <source>
        <strain evidence="1 2">L348</strain>
    </source>
</reference>
<comment type="caution">
    <text evidence="1">The sequence shown here is derived from an EMBL/GenBank/DDBJ whole genome shotgun (WGS) entry which is preliminary data.</text>
</comment>
<evidence type="ECO:0000313" key="2">
    <source>
        <dbReference type="Proteomes" id="UP000035514"/>
    </source>
</evidence>
<organism evidence="1 2">
    <name type="scientific">Aliarcobacter butzleri L348</name>
    <dbReference type="NCBI Taxonomy" id="1447256"/>
    <lineage>
        <taxon>Bacteria</taxon>
        <taxon>Pseudomonadati</taxon>
        <taxon>Campylobacterota</taxon>
        <taxon>Epsilonproteobacteria</taxon>
        <taxon>Campylobacterales</taxon>
        <taxon>Arcobacteraceae</taxon>
        <taxon>Aliarcobacter</taxon>
    </lineage>
</organism>
<gene>
    <name evidence="1" type="ORF">AA20_01245</name>
</gene>
<protein>
    <submittedName>
        <fullName evidence="1">Uncharacterized protein</fullName>
    </submittedName>
</protein>